<gene>
    <name evidence="4" type="primary">actG12</name>
</gene>
<reference evidence="4" key="1">
    <citation type="submission" date="2012-11" db="EMBL/GenBank/DDBJ databases">
        <title>Targeting non-heme alpha-ketoglutarate halogenase genes reveals unprecedented arrangement of the gene cluster of actinomycin G.</title>
        <authorList>
            <person name="Wang X."/>
            <person name="Annand K.J."/>
            <person name="Onega M."/>
            <person name="Rateb M.E."/>
            <person name="Jaspars M."/>
            <person name="Deng H."/>
        </authorList>
    </citation>
    <scope>NUCLEOTIDE SEQUENCE</scope>
    <source>
        <strain evidence="4">DSM 41873</strain>
    </source>
</reference>
<dbReference type="AlphaFoldDB" id="K8F882"/>
<feature type="region of interest" description="Disordered" evidence="2">
    <location>
        <begin position="285"/>
        <end position="322"/>
    </location>
</feature>
<dbReference type="SUPFAM" id="SSF53474">
    <property type="entry name" value="alpha/beta-Hydrolases"/>
    <property type="match status" value="1"/>
</dbReference>
<feature type="domain" description="BD-FAE-like" evidence="3">
    <location>
        <begin position="67"/>
        <end position="158"/>
    </location>
</feature>
<dbReference type="InterPro" id="IPR029058">
    <property type="entry name" value="AB_hydrolase_fold"/>
</dbReference>
<accession>K8F882</accession>
<evidence type="ECO:0000313" key="4">
    <source>
        <dbReference type="EMBL" id="CCO61889.1"/>
    </source>
</evidence>
<feature type="compositionally biased region" description="Basic and acidic residues" evidence="2">
    <location>
        <begin position="286"/>
        <end position="298"/>
    </location>
</feature>
<dbReference type="PANTHER" id="PTHR48081:SF33">
    <property type="entry name" value="KYNURENINE FORMAMIDASE"/>
    <property type="match status" value="1"/>
</dbReference>
<dbReference type="PANTHER" id="PTHR48081">
    <property type="entry name" value="AB HYDROLASE SUPERFAMILY PROTEIN C4A8.06C"/>
    <property type="match status" value="1"/>
</dbReference>
<dbReference type="Pfam" id="PF20434">
    <property type="entry name" value="BD-FAE"/>
    <property type="match status" value="1"/>
</dbReference>
<organism evidence="4">
    <name type="scientific">Streptomyces iakyrus</name>
    <dbReference type="NCBI Taxonomy" id="68219"/>
    <lineage>
        <taxon>Bacteria</taxon>
        <taxon>Bacillati</taxon>
        <taxon>Actinomycetota</taxon>
        <taxon>Actinomycetes</taxon>
        <taxon>Kitasatosporales</taxon>
        <taxon>Streptomycetaceae</taxon>
        <taxon>Streptomyces</taxon>
    </lineage>
</organism>
<proteinExistence type="predicted"/>
<dbReference type="GO" id="GO:0016787">
    <property type="term" value="F:hydrolase activity"/>
    <property type="evidence" value="ECO:0007669"/>
    <property type="project" value="UniProtKB-KW"/>
</dbReference>
<feature type="compositionally biased region" description="Low complexity" evidence="2">
    <location>
        <begin position="310"/>
        <end position="322"/>
    </location>
</feature>
<protein>
    <submittedName>
        <fullName evidence="4">Aryl hydrolase</fullName>
    </submittedName>
</protein>
<evidence type="ECO:0000256" key="2">
    <source>
        <dbReference type="SAM" id="MobiDB-lite"/>
    </source>
</evidence>
<dbReference type="EMBL" id="FN824141">
    <property type="protein sequence ID" value="CCO61889.1"/>
    <property type="molecule type" value="Genomic_DNA"/>
</dbReference>
<evidence type="ECO:0000256" key="1">
    <source>
        <dbReference type="ARBA" id="ARBA00022801"/>
    </source>
</evidence>
<name>K8F882_9ACTN</name>
<sequence length="322" mass="34917">MIAPAHLTGARLDRAYSPSHLVPSLRHYLDEYAALSARARRASGVRTGLRYGPGSAEKLDFWPARPAPAPVQIFVHGGNWQELTERSSAFAALAFRRAGAAFAAVGYGLAPATPLDEIVAAVRRCVRWIHENADDLGVDPRRIHLSGTSAGAHLAAMALVPAGPGEPAAAGLLAGATLLSGIYDLEPVSRSYVNEALRLDADAVRRNSPPDLLPDELPPVVLARGGVETEEYVRQHDLMAEALRRRGALTANVVEARRNHFDLPYDLADRATPLGRAVLAQMRLPPRRDDRERTERRRSAVRSWHRCGSPTAGTTATTPPRR</sequence>
<keyword evidence="1 4" id="KW-0378">Hydrolase</keyword>
<dbReference type="InterPro" id="IPR049492">
    <property type="entry name" value="BD-FAE-like_dom"/>
</dbReference>
<dbReference type="InterPro" id="IPR050300">
    <property type="entry name" value="GDXG_lipolytic_enzyme"/>
</dbReference>
<dbReference type="Gene3D" id="3.40.50.1820">
    <property type="entry name" value="alpha/beta hydrolase"/>
    <property type="match status" value="1"/>
</dbReference>
<evidence type="ECO:0000259" key="3">
    <source>
        <dbReference type="Pfam" id="PF20434"/>
    </source>
</evidence>